<dbReference type="SFLD" id="SFLDF00027">
    <property type="entry name" value="p-type_atpase"/>
    <property type="match status" value="1"/>
</dbReference>
<evidence type="ECO:0000256" key="5">
    <source>
        <dbReference type="ARBA" id="ARBA00022741"/>
    </source>
</evidence>
<feature type="transmembrane region" description="Helical" evidence="11">
    <location>
        <begin position="679"/>
        <end position="704"/>
    </location>
</feature>
<evidence type="ECO:0000256" key="3">
    <source>
        <dbReference type="ARBA" id="ARBA00022692"/>
    </source>
</evidence>
<dbReference type="InterPro" id="IPR023214">
    <property type="entry name" value="HAD_sf"/>
</dbReference>
<feature type="transmembrane region" description="Helical" evidence="11">
    <location>
        <begin position="779"/>
        <end position="801"/>
    </location>
</feature>
<dbReference type="InterPro" id="IPR059000">
    <property type="entry name" value="ATPase_P-type_domA"/>
</dbReference>
<evidence type="ECO:0000256" key="6">
    <source>
        <dbReference type="ARBA" id="ARBA00022840"/>
    </source>
</evidence>
<comment type="subcellular location">
    <subcellularLocation>
        <location evidence="1">Cell membrane</location>
        <topology evidence="1">Multi-pass membrane protein</topology>
    </subcellularLocation>
</comment>
<keyword evidence="7" id="KW-1278">Translocase</keyword>
<feature type="transmembrane region" description="Helical" evidence="11">
    <location>
        <begin position="749"/>
        <end position="773"/>
    </location>
</feature>
<keyword evidence="4" id="KW-0479">Metal-binding</keyword>
<feature type="transmembrane region" description="Helical" evidence="11">
    <location>
        <begin position="813"/>
        <end position="831"/>
    </location>
</feature>
<feature type="domain" description="Cation-transporting P-type ATPase N-terminal" evidence="12">
    <location>
        <begin position="2"/>
        <end position="75"/>
    </location>
</feature>
<dbReference type="InterPro" id="IPR023298">
    <property type="entry name" value="ATPase_P-typ_TM_dom_sf"/>
</dbReference>
<dbReference type="GO" id="GO:0005524">
    <property type="term" value="F:ATP binding"/>
    <property type="evidence" value="ECO:0007669"/>
    <property type="project" value="UniProtKB-KW"/>
</dbReference>
<dbReference type="PANTHER" id="PTHR42861">
    <property type="entry name" value="CALCIUM-TRANSPORTING ATPASE"/>
    <property type="match status" value="1"/>
</dbReference>
<dbReference type="RefSeq" id="WP_129786411.1">
    <property type="nucleotide sequence ID" value="NZ_RZHH01000003.1"/>
</dbReference>
<sequence>MDWHARDPEESYEELDTTASGLSATDAAERYETVGPNEITGERQRGPLRIFLAQFSSALIWVLLLAAVLSFSIGHTVDAVLIGIILLANGVFGFVQEYRAEQSLDALRELTTPTVTVRRDGDEQSVEATELVPGDIVVVGQGDVVPADCRLVEAQNMEIDESALTGESVPVKKTTEAVNADTPLAERESMAYKGTNVTRGRGVAVVVSTGMETEVGSIAEALSSAEDLQTPLQQDLDRLGRRLGLGVVALSAVLVPLLVFVGGRSLVQSGLTAVSLAVAAVPEGLPAVVTLTLALGVRRMADENALVRTLPAVEALGAVDVVCTDKTGTLTEGEMRVRGAWVYGQAFDIGRDSAGNPAEKATSESADKGRDKPADEEAGERADERFDRLLEIGALCNDATTGEGDPTERALVAAAERRFDVAARRAERPRRDEVPFSSERKRMATIHDDVVYVKGAPDEILRRTTRVLTAEGITTMDDDVRTRIRDQIDEFAADALRVLAFAYKDRDDDGGPEENLIFVGLQGLIDPPREEVRDAIEDTKRAGIDVKVITGDHPTTGQAIASQVGVESDVLSGADVDSMDEDELRERVEDVDVFARAEPSHKVRILKSLQANGYRVAMTGDGINDAPALKNADVGIAMGVRGTDVAKQASDIILLDDNYATIRNAIRRGRTIFDNVWKFVAYLLSANVAEVLVVFIASLFGYLILPAVQLLWINLLTDGLPALALGTDPSGDVMDRTPRDRVTGIIDRMMLELISGAGVTVTVLMLGLMFYTLNGAPSVTPYAMTMVFTGFVLFEFVKLYVVRWTKETPTFSNAWLAVAVVASLLLQLAVLYTPLRTYFGTVPLSVSDWGLLGAVLLIGAPVLVLVGWVVKRRESGHRPILDSVESADADPELGGD</sequence>
<proteinExistence type="predicted"/>
<dbReference type="NCBIfam" id="TIGR01494">
    <property type="entry name" value="ATPase_P-type"/>
    <property type="match status" value="3"/>
</dbReference>
<keyword evidence="8 11" id="KW-1133">Transmembrane helix</keyword>
<dbReference type="GO" id="GO:0019829">
    <property type="term" value="F:ATPase-coupled monoatomic cation transmembrane transporter activity"/>
    <property type="evidence" value="ECO:0007669"/>
    <property type="project" value="UniProtKB-ARBA"/>
</dbReference>
<evidence type="ECO:0000256" key="10">
    <source>
        <dbReference type="SAM" id="MobiDB-lite"/>
    </source>
</evidence>
<dbReference type="Gene3D" id="1.20.1110.10">
    <property type="entry name" value="Calcium-transporting ATPase, transmembrane domain"/>
    <property type="match status" value="1"/>
</dbReference>
<feature type="transmembrane region" description="Helical" evidence="11">
    <location>
        <begin position="851"/>
        <end position="870"/>
    </location>
</feature>
<dbReference type="Gene3D" id="3.40.1110.10">
    <property type="entry name" value="Calcium-transporting ATPase, cytoplasmic domain N"/>
    <property type="match status" value="1"/>
</dbReference>
<evidence type="ECO:0000256" key="7">
    <source>
        <dbReference type="ARBA" id="ARBA00022967"/>
    </source>
</evidence>
<protein>
    <submittedName>
        <fullName evidence="13">Cation-transporting P-type ATPase</fullName>
    </submittedName>
</protein>
<dbReference type="Pfam" id="PF00690">
    <property type="entry name" value="Cation_ATPase_N"/>
    <property type="match status" value="1"/>
</dbReference>
<dbReference type="InterPro" id="IPR044492">
    <property type="entry name" value="P_typ_ATPase_HD_dom"/>
</dbReference>
<gene>
    <name evidence="13" type="ORF">ELS19_18390</name>
</gene>
<evidence type="ECO:0000313" key="14">
    <source>
        <dbReference type="Proteomes" id="UP000294028"/>
    </source>
</evidence>
<dbReference type="Pfam" id="PF00689">
    <property type="entry name" value="Cation_ATPase_C"/>
    <property type="match status" value="1"/>
</dbReference>
<dbReference type="GO" id="GO:0005886">
    <property type="term" value="C:plasma membrane"/>
    <property type="evidence" value="ECO:0007669"/>
    <property type="project" value="UniProtKB-SubCell"/>
</dbReference>
<dbReference type="PRINTS" id="PR00120">
    <property type="entry name" value="HATPASE"/>
</dbReference>
<dbReference type="FunFam" id="2.70.150.10:FF:000016">
    <property type="entry name" value="Calcium-transporting P-type ATPase putative"/>
    <property type="match status" value="1"/>
</dbReference>
<dbReference type="SUPFAM" id="SSF56784">
    <property type="entry name" value="HAD-like"/>
    <property type="match status" value="1"/>
</dbReference>
<dbReference type="SUPFAM" id="SSF81653">
    <property type="entry name" value="Calcium ATPase, transduction domain A"/>
    <property type="match status" value="1"/>
</dbReference>
<dbReference type="SFLD" id="SFLDS00003">
    <property type="entry name" value="Haloacid_Dehalogenase"/>
    <property type="match status" value="1"/>
</dbReference>
<dbReference type="Proteomes" id="UP000294028">
    <property type="component" value="Unassembled WGS sequence"/>
</dbReference>
<organism evidence="13 14">
    <name type="scientific">Halogeometricum borinquense</name>
    <dbReference type="NCBI Taxonomy" id="60847"/>
    <lineage>
        <taxon>Archaea</taxon>
        <taxon>Methanobacteriati</taxon>
        <taxon>Methanobacteriota</taxon>
        <taxon>Stenosarchaea group</taxon>
        <taxon>Halobacteria</taxon>
        <taxon>Halobacteriales</taxon>
        <taxon>Haloferacaceae</taxon>
        <taxon>Halogeometricum</taxon>
    </lineage>
</organism>
<dbReference type="InterPro" id="IPR008250">
    <property type="entry name" value="ATPase_P-typ_transduc_dom_A_sf"/>
</dbReference>
<dbReference type="PRINTS" id="PR00119">
    <property type="entry name" value="CATATPASE"/>
</dbReference>
<dbReference type="Pfam" id="PF13246">
    <property type="entry name" value="Cation_ATPase"/>
    <property type="match status" value="1"/>
</dbReference>
<evidence type="ECO:0000313" key="13">
    <source>
        <dbReference type="EMBL" id="RYJ08494.1"/>
    </source>
</evidence>
<evidence type="ECO:0000256" key="2">
    <source>
        <dbReference type="ARBA" id="ARBA00022475"/>
    </source>
</evidence>
<keyword evidence="3 11" id="KW-0812">Transmembrane</keyword>
<evidence type="ECO:0000256" key="8">
    <source>
        <dbReference type="ARBA" id="ARBA00022989"/>
    </source>
</evidence>
<dbReference type="InterPro" id="IPR023299">
    <property type="entry name" value="ATPase_P-typ_cyto_dom_N"/>
</dbReference>
<feature type="transmembrane region" description="Helical" evidence="11">
    <location>
        <begin position="79"/>
        <end position="95"/>
    </location>
</feature>
<dbReference type="GO" id="GO:0098662">
    <property type="term" value="P:inorganic cation transmembrane transport"/>
    <property type="evidence" value="ECO:0007669"/>
    <property type="project" value="UniProtKB-ARBA"/>
</dbReference>
<reference evidence="13 14" key="1">
    <citation type="submission" date="2018-12" db="EMBL/GenBank/DDBJ databases">
        <title>Genome analysis provides insights into bioremediation potentialities of Halogeometricum borinquense strain N11.</title>
        <authorList>
            <person name="Najjari A."/>
            <person name="Youssef N."/>
            <person name="Fhoula I."/>
            <person name="Ben Dhia O."/>
            <person name="Mahjoubi M."/>
            <person name="Ouzari H.I."/>
            <person name="Cherif A."/>
        </authorList>
    </citation>
    <scope>NUCLEOTIDE SEQUENCE [LARGE SCALE GENOMIC DNA]</scope>
    <source>
        <strain evidence="13 14">N11</strain>
    </source>
</reference>
<feature type="region of interest" description="Disordered" evidence="10">
    <location>
        <begin position="353"/>
        <end position="383"/>
    </location>
</feature>
<keyword evidence="6" id="KW-0067">ATP-binding</keyword>
<dbReference type="Pfam" id="PF00122">
    <property type="entry name" value="E1-E2_ATPase"/>
    <property type="match status" value="1"/>
</dbReference>
<dbReference type="InterPro" id="IPR001757">
    <property type="entry name" value="P_typ_ATPase"/>
</dbReference>
<keyword evidence="9 11" id="KW-0472">Membrane</keyword>
<evidence type="ECO:0000259" key="12">
    <source>
        <dbReference type="SMART" id="SM00831"/>
    </source>
</evidence>
<dbReference type="GO" id="GO:0046872">
    <property type="term" value="F:metal ion binding"/>
    <property type="evidence" value="ECO:0007669"/>
    <property type="project" value="UniProtKB-KW"/>
</dbReference>
<dbReference type="EMBL" id="RZHH01000003">
    <property type="protein sequence ID" value="RYJ08494.1"/>
    <property type="molecule type" value="Genomic_DNA"/>
</dbReference>
<dbReference type="InterPro" id="IPR006068">
    <property type="entry name" value="ATPase_P-typ_cation-transptr_C"/>
</dbReference>
<dbReference type="SMART" id="SM00831">
    <property type="entry name" value="Cation_ATPase_N"/>
    <property type="match status" value="1"/>
</dbReference>
<dbReference type="GO" id="GO:0046873">
    <property type="term" value="F:metal ion transmembrane transporter activity"/>
    <property type="evidence" value="ECO:0007669"/>
    <property type="project" value="UniProtKB-ARBA"/>
</dbReference>
<dbReference type="SFLD" id="SFLDG00002">
    <property type="entry name" value="C1.7:_P-type_atpase_like"/>
    <property type="match status" value="1"/>
</dbReference>
<dbReference type="GO" id="GO:0015662">
    <property type="term" value="F:P-type ion transporter activity"/>
    <property type="evidence" value="ECO:0007669"/>
    <property type="project" value="UniProtKB-ARBA"/>
</dbReference>
<evidence type="ECO:0000256" key="1">
    <source>
        <dbReference type="ARBA" id="ARBA00004651"/>
    </source>
</evidence>
<comment type="caution">
    <text evidence="13">The sequence shown here is derived from an EMBL/GenBank/DDBJ whole genome shotgun (WGS) entry which is preliminary data.</text>
</comment>
<feature type="compositionally biased region" description="Basic and acidic residues" evidence="10">
    <location>
        <begin position="361"/>
        <end position="383"/>
    </location>
</feature>
<accession>A0A482SY82</accession>
<dbReference type="InterPro" id="IPR018303">
    <property type="entry name" value="ATPase_P-typ_P_site"/>
</dbReference>
<dbReference type="GO" id="GO:0016887">
    <property type="term" value="F:ATP hydrolysis activity"/>
    <property type="evidence" value="ECO:0007669"/>
    <property type="project" value="InterPro"/>
</dbReference>
<dbReference type="SUPFAM" id="SSF81665">
    <property type="entry name" value="Calcium ATPase, transmembrane domain M"/>
    <property type="match status" value="1"/>
</dbReference>
<evidence type="ECO:0000256" key="11">
    <source>
        <dbReference type="SAM" id="Phobius"/>
    </source>
</evidence>
<feature type="transmembrane region" description="Helical" evidence="11">
    <location>
        <begin position="50"/>
        <end position="73"/>
    </location>
</feature>
<dbReference type="InterPro" id="IPR036412">
    <property type="entry name" value="HAD-like_sf"/>
</dbReference>
<name>A0A482SY82_9EURY</name>
<dbReference type="InterPro" id="IPR004014">
    <property type="entry name" value="ATPase_P-typ_cation-transptr_N"/>
</dbReference>
<dbReference type="SUPFAM" id="SSF81660">
    <property type="entry name" value="Metal cation-transporting ATPase, ATP-binding domain N"/>
    <property type="match status" value="1"/>
</dbReference>
<dbReference type="PROSITE" id="PS00154">
    <property type="entry name" value="ATPASE_E1_E2"/>
    <property type="match status" value="1"/>
</dbReference>
<keyword evidence="5" id="KW-0547">Nucleotide-binding</keyword>
<feature type="transmembrane region" description="Helical" evidence="11">
    <location>
        <begin position="243"/>
        <end position="261"/>
    </location>
</feature>
<dbReference type="AlphaFoldDB" id="A0A482SY82"/>
<dbReference type="Gene3D" id="2.70.150.10">
    <property type="entry name" value="Calcium-transporting ATPase, cytoplasmic transduction domain A"/>
    <property type="match status" value="1"/>
</dbReference>
<evidence type="ECO:0000256" key="4">
    <source>
        <dbReference type="ARBA" id="ARBA00022723"/>
    </source>
</evidence>
<dbReference type="Gene3D" id="3.40.50.1000">
    <property type="entry name" value="HAD superfamily/HAD-like"/>
    <property type="match status" value="1"/>
</dbReference>
<evidence type="ECO:0000256" key="9">
    <source>
        <dbReference type="ARBA" id="ARBA00023136"/>
    </source>
</evidence>
<keyword evidence="2" id="KW-1003">Cell membrane</keyword>